<dbReference type="AlphaFoldDB" id="G6EYD2"/>
<dbReference type="PATRIC" id="fig|1088868.3.peg.452"/>
<dbReference type="OrthoDB" id="997196at2"/>
<dbReference type="InterPro" id="IPR036198">
    <property type="entry name" value="Ecotin_sf"/>
</dbReference>
<dbReference type="RefSeq" id="WP_008853442.1">
    <property type="nucleotide sequence ID" value="NZ_AGFR01000003.1"/>
</dbReference>
<organism evidence="3 4">
    <name type="scientific">Commensalibacter intestini A911</name>
    <dbReference type="NCBI Taxonomy" id="1088868"/>
    <lineage>
        <taxon>Bacteria</taxon>
        <taxon>Pseudomonadati</taxon>
        <taxon>Pseudomonadota</taxon>
        <taxon>Alphaproteobacteria</taxon>
        <taxon>Acetobacterales</taxon>
        <taxon>Acetobacteraceae</taxon>
    </lineage>
</organism>
<gene>
    <name evidence="3" type="ORF">CIN_04520</name>
</gene>
<dbReference type="Proteomes" id="UP000005939">
    <property type="component" value="Unassembled WGS sequence"/>
</dbReference>
<evidence type="ECO:0008006" key="5">
    <source>
        <dbReference type="Google" id="ProtNLM"/>
    </source>
</evidence>
<accession>G6EYD2</accession>
<sequence length="171" mass="19746">MIFFKKSTVYKNCLLLLTCLSFTLYSHTGQAAEKKDPMAIWPKPEKGYKQVVIQLPMLQNEELYRVELIPEKTIKTDCNRVMISGEMDTKPLTGWGYEYYVLSKINEPASTRMACIPQKIENKAIAIQTNLPFIDYNSKLPLVIYIPKNIHLSYRVWSAGLLHNAEENKNK</sequence>
<dbReference type="Pfam" id="PF03974">
    <property type="entry name" value="Ecotin"/>
    <property type="match status" value="1"/>
</dbReference>
<keyword evidence="2" id="KW-0732">Signal</keyword>
<dbReference type="SUPFAM" id="SSF49772">
    <property type="entry name" value="Ecotin, trypsin inhibitor"/>
    <property type="match status" value="1"/>
</dbReference>
<evidence type="ECO:0000313" key="4">
    <source>
        <dbReference type="Proteomes" id="UP000005939"/>
    </source>
</evidence>
<dbReference type="eggNOG" id="COG4574">
    <property type="taxonomic scope" value="Bacteria"/>
</dbReference>
<comment type="similarity">
    <text evidence="1">Belongs to the protease inhibitor I11 (ecotin) family.</text>
</comment>
<dbReference type="InterPro" id="IPR005658">
    <property type="entry name" value="Prot_inh_ecotin"/>
</dbReference>
<feature type="chain" id="PRO_5003488412" description="Ecotin" evidence="2">
    <location>
        <begin position="32"/>
        <end position="171"/>
    </location>
</feature>
<proteinExistence type="inferred from homology"/>
<evidence type="ECO:0000313" key="3">
    <source>
        <dbReference type="EMBL" id="EHD14520.1"/>
    </source>
</evidence>
<dbReference type="PANTHER" id="PTHR35890">
    <property type="match status" value="1"/>
</dbReference>
<dbReference type="NCBIfam" id="NF002987">
    <property type="entry name" value="PRK03719.1"/>
    <property type="match status" value="1"/>
</dbReference>
<feature type="signal peptide" evidence="2">
    <location>
        <begin position="1"/>
        <end position="31"/>
    </location>
</feature>
<evidence type="ECO:0000256" key="2">
    <source>
        <dbReference type="SAM" id="SignalP"/>
    </source>
</evidence>
<protein>
    <recommendedName>
        <fullName evidence="5">Ecotin</fullName>
    </recommendedName>
</protein>
<dbReference type="STRING" id="1088868.CIN_04520"/>
<dbReference type="PANTHER" id="PTHR35890:SF3">
    <property type="entry name" value="ECOTIN"/>
    <property type="match status" value="1"/>
</dbReference>
<dbReference type="Gene3D" id="2.60.40.550">
    <property type="entry name" value="Ecotin"/>
    <property type="match status" value="1"/>
</dbReference>
<evidence type="ECO:0000256" key="1">
    <source>
        <dbReference type="ARBA" id="ARBA00010558"/>
    </source>
</evidence>
<reference evidence="3 4" key="1">
    <citation type="submission" date="2011-10" db="EMBL/GenBank/DDBJ databases">
        <title>Genome Sequence of Commensalibacter intestini A911, isolated from Drosophila gut.</title>
        <authorList>
            <person name="Lee W.-J."/>
            <person name="Kim E.-K."/>
        </authorList>
    </citation>
    <scope>NUCLEOTIDE SEQUENCE [LARGE SCALE GENOMIC DNA]</scope>
    <source>
        <strain evidence="3 4">A911</strain>
    </source>
</reference>
<comment type="caution">
    <text evidence="3">The sequence shown here is derived from an EMBL/GenBank/DDBJ whole genome shotgun (WGS) entry which is preliminary data.</text>
</comment>
<name>G6EYD2_9PROT</name>
<dbReference type="EMBL" id="AGFR01000003">
    <property type="protein sequence ID" value="EHD14520.1"/>
    <property type="molecule type" value="Genomic_DNA"/>
</dbReference>
<dbReference type="GO" id="GO:0004867">
    <property type="term" value="F:serine-type endopeptidase inhibitor activity"/>
    <property type="evidence" value="ECO:0007669"/>
    <property type="project" value="InterPro"/>
</dbReference>